<protein>
    <submittedName>
        <fullName evidence="1">Uncharacterized protein</fullName>
    </submittedName>
</protein>
<name>A0AAW9RNF6_9HYPH</name>
<reference evidence="1 2" key="1">
    <citation type="submission" date="2024-02" db="EMBL/GenBank/DDBJ databases">
        <title>Genome analysis and characterization of Microbaculum marinisediminis sp. nov., isolated from marine sediment.</title>
        <authorList>
            <person name="Du Z.-J."/>
            <person name="Ye Y.-Q."/>
            <person name="Zhang Z.-R."/>
            <person name="Yuan S.-M."/>
            <person name="Zhang X.-Y."/>
        </authorList>
    </citation>
    <scope>NUCLEOTIDE SEQUENCE [LARGE SCALE GENOMIC DNA]</scope>
    <source>
        <strain evidence="1 2">SDUM1044001</strain>
    </source>
</reference>
<gene>
    <name evidence="1" type="ORF">V3328_02755</name>
</gene>
<dbReference type="AlphaFoldDB" id="A0AAW9RNF6"/>
<keyword evidence="2" id="KW-1185">Reference proteome</keyword>
<evidence type="ECO:0000313" key="2">
    <source>
        <dbReference type="Proteomes" id="UP001378188"/>
    </source>
</evidence>
<dbReference type="EMBL" id="JAZHOF010000001">
    <property type="protein sequence ID" value="MEJ8570375.1"/>
    <property type="molecule type" value="Genomic_DNA"/>
</dbReference>
<accession>A0AAW9RNF6</accession>
<evidence type="ECO:0000313" key="1">
    <source>
        <dbReference type="EMBL" id="MEJ8570375.1"/>
    </source>
</evidence>
<organism evidence="1 2">
    <name type="scientific">Microbaculum marinum</name>
    <dbReference type="NCBI Taxonomy" id="1764581"/>
    <lineage>
        <taxon>Bacteria</taxon>
        <taxon>Pseudomonadati</taxon>
        <taxon>Pseudomonadota</taxon>
        <taxon>Alphaproteobacteria</taxon>
        <taxon>Hyphomicrobiales</taxon>
        <taxon>Tepidamorphaceae</taxon>
        <taxon>Microbaculum</taxon>
    </lineage>
</organism>
<dbReference type="RefSeq" id="WP_340328106.1">
    <property type="nucleotide sequence ID" value="NZ_JAZHOF010000001.1"/>
</dbReference>
<sequence>MNMMVGGIKPMQAAGSGQVAALMDGLREPPLSLAAGDIAELPVSELAAIVVSHFRAHGHISNVMTHISGARWDRVEEAIRVILDPCAGKRQMTPLAENIVDLLCAERGVTGRIVKPYFETLLGRLLPADVAARMCAHVACLSGDQARYRHG</sequence>
<comment type="caution">
    <text evidence="1">The sequence shown here is derived from an EMBL/GenBank/DDBJ whole genome shotgun (WGS) entry which is preliminary data.</text>
</comment>
<dbReference type="Proteomes" id="UP001378188">
    <property type="component" value="Unassembled WGS sequence"/>
</dbReference>
<proteinExistence type="predicted"/>